<accession>A0A255G9F2</accession>
<feature type="region of interest" description="Disordered" evidence="1">
    <location>
        <begin position="570"/>
        <end position="598"/>
    </location>
</feature>
<comment type="caution">
    <text evidence="2">The sequence shown here is derived from an EMBL/GenBank/DDBJ whole genome shotgun (WGS) entry which is preliminary data.</text>
</comment>
<evidence type="ECO:0000313" key="3">
    <source>
        <dbReference type="Proteomes" id="UP000215896"/>
    </source>
</evidence>
<protein>
    <submittedName>
        <fullName evidence="2">Uncharacterized protein</fullName>
    </submittedName>
</protein>
<dbReference type="InterPro" id="IPR023908">
    <property type="entry name" value="xxxLxxG_rpt"/>
</dbReference>
<reference evidence="2 3" key="1">
    <citation type="submission" date="2017-07" db="EMBL/GenBank/DDBJ databases">
        <title>Draft whole genome sequences of clinical Proprionibacteriaceae strains.</title>
        <authorList>
            <person name="Bernier A.-M."/>
            <person name="Bernard K."/>
            <person name="Domingo M.-C."/>
        </authorList>
    </citation>
    <scope>NUCLEOTIDE SEQUENCE [LARGE SCALE GENOMIC DNA]</scope>
    <source>
        <strain evidence="2 3">NML 030167</strain>
    </source>
</reference>
<gene>
    <name evidence="2" type="ORF">CGZ94_17550</name>
</gene>
<dbReference type="EMBL" id="NMVO01000017">
    <property type="protein sequence ID" value="OYO09484.1"/>
    <property type="molecule type" value="Genomic_DNA"/>
</dbReference>
<sequence>MNPRTPRTRIRRRFAATAAAATALALGCGPFGATSALAEGPVSVTNTETVQAYLNPDGTVTEARIYEQVAMEGRGRIDLANPVATEGLRNLDGFTDLPVRDGRLAESEQVDGQKRLRTVSNWDKGKLPLSVRASYFLDGKQVTANQVVGRSGELEVRYRVENITGREQTFTVDDGAGGKATRTERVVIPFVGQLQTTLPPGFTDVRSGEANMAGDGRGGTKLSYTMTLFGPIGAPTAEFGYRARISEGVIPPASLSGLPVNPLQSPSFKGGAASYAGGAESGRELANGAAKIDENLIKLRDGANTLVAGLLQLRDGSQQLKDGTAKAKDGTRQLANGAGELDNGANQIDQGAGKLDNGAKQLDNGARELDNGANQLNTGAKQLNTGAGALNNGATQLDDGASRLKDGTGQLVGGVTQIRDGLDKIDAGLVQMYGKVGELPNNPGLKELYAGIQKLKDGIGSQDDPKKLLGGLTALQKQLNDGGNGLLLLDKKIYRQGATKEESGAYQKINCAVQVINQLNNGGTDFDDYCYGEENAAQLKAAGLISGLPESNPVKKQIMTNLAAELAKGRDQLADPDNLGDPRDSSYIDGPKPDPNTATLQQALSYIGGRITNRAVPGIDELLCGLDNTATRSSGKECPKVDSSGAAKPGLQQGLGLVDNGVQQLVNGVVSQVQQGIGHPDQIAADAARENPATLRGGMRKLQGGGAQLADGAGKLDDGAGQLADGTGRLRDGTGQLVDGSGRLSDGTGKLVDGTGRLTEGTGQLSDGTGQLADGTGRLVDGTGRLVTGSGDLDRGMGQIDEGAGKVADGTKQAAEKAPAIPDGANQLHEQGSSKILDAGKKTAVDYGVKYAALQAGAQRADAEAMPVGAPQGAIGLTAYSLEIRGADGADGASLGRGLLGALLLVGAGVATVLAKRRLS</sequence>
<dbReference type="OrthoDB" id="3199549at2"/>
<evidence type="ECO:0000256" key="1">
    <source>
        <dbReference type="SAM" id="MobiDB-lite"/>
    </source>
</evidence>
<evidence type="ECO:0000313" key="2">
    <source>
        <dbReference type="EMBL" id="OYO09484.1"/>
    </source>
</evidence>
<dbReference type="RefSeq" id="WP_094406441.1">
    <property type="nucleotide sequence ID" value="NZ_NMVO01000017.1"/>
</dbReference>
<dbReference type="Gene3D" id="1.10.287.950">
    <property type="entry name" value="Methyl-accepting chemotaxis protein"/>
    <property type="match status" value="1"/>
</dbReference>
<dbReference type="PROSITE" id="PS51257">
    <property type="entry name" value="PROKAR_LIPOPROTEIN"/>
    <property type="match status" value="1"/>
</dbReference>
<proteinExistence type="predicted"/>
<dbReference type="AlphaFoldDB" id="A0A255G9F2"/>
<dbReference type="PROSITE" id="PS51318">
    <property type="entry name" value="TAT"/>
    <property type="match status" value="1"/>
</dbReference>
<dbReference type="InterPro" id="IPR006311">
    <property type="entry name" value="TAT_signal"/>
</dbReference>
<dbReference type="Proteomes" id="UP000215896">
    <property type="component" value="Unassembled WGS sequence"/>
</dbReference>
<feature type="region of interest" description="Disordered" evidence="1">
    <location>
        <begin position="718"/>
        <end position="774"/>
    </location>
</feature>
<organism evidence="2 3">
    <name type="scientific">Enemella evansiae</name>
    <dbReference type="NCBI Taxonomy" id="2016499"/>
    <lineage>
        <taxon>Bacteria</taxon>
        <taxon>Bacillati</taxon>
        <taxon>Actinomycetota</taxon>
        <taxon>Actinomycetes</taxon>
        <taxon>Propionibacteriales</taxon>
        <taxon>Propionibacteriaceae</taxon>
        <taxon>Enemella</taxon>
    </lineage>
</organism>
<dbReference type="NCBIfam" id="TIGR03057">
    <property type="entry name" value="xxxLxxG_by_4"/>
    <property type="match status" value="14"/>
</dbReference>
<name>A0A255G9F2_9ACTN</name>
<keyword evidence="3" id="KW-1185">Reference proteome</keyword>